<dbReference type="SMART" id="SM00389">
    <property type="entry name" value="HOX"/>
    <property type="match status" value="1"/>
</dbReference>
<accession>A0A507CBJ0</accession>
<dbReference type="InterPro" id="IPR001356">
    <property type="entry name" value="HD"/>
</dbReference>
<feature type="compositionally biased region" description="Acidic residues" evidence="6">
    <location>
        <begin position="193"/>
        <end position="205"/>
    </location>
</feature>
<dbReference type="Proteomes" id="UP000319731">
    <property type="component" value="Unassembled WGS sequence"/>
</dbReference>
<feature type="compositionally biased region" description="Basic residues" evidence="6">
    <location>
        <begin position="219"/>
        <end position="231"/>
    </location>
</feature>
<evidence type="ECO:0000256" key="6">
    <source>
        <dbReference type="SAM" id="MobiDB-lite"/>
    </source>
</evidence>
<keyword evidence="2 4" id="KW-0371">Homeobox</keyword>
<dbReference type="Gene3D" id="1.10.10.60">
    <property type="entry name" value="Homeodomain-like"/>
    <property type="match status" value="1"/>
</dbReference>
<dbReference type="OrthoDB" id="6159439at2759"/>
<comment type="subcellular location">
    <subcellularLocation>
        <location evidence="4 5">Nucleus</location>
    </subcellularLocation>
</comment>
<comment type="caution">
    <text evidence="8">The sequence shown here is derived from an EMBL/GenBank/DDBJ whole genome shotgun (WGS) entry which is preliminary data.</text>
</comment>
<dbReference type="CDD" id="cd00086">
    <property type="entry name" value="homeodomain"/>
    <property type="match status" value="1"/>
</dbReference>
<dbReference type="GO" id="GO:0000981">
    <property type="term" value="F:DNA-binding transcription factor activity, RNA polymerase II-specific"/>
    <property type="evidence" value="ECO:0007669"/>
    <property type="project" value="InterPro"/>
</dbReference>
<keyword evidence="1 4" id="KW-0238">DNA-binding</keyword>
<keyword evidence="9" id="KW-1185">Reference proteome</keyword>
<sequence length="332" mass="36938">MPALHEFHPGHLKMQDSKALDVTLGQLLSPMPAEASPTFQYFNYMDEASDVTPSATASRSERSEYLDEGCIGFMDLIMPDLELLAACASPSISDEGRSDQYNCTIIPDIDIDAQWSLLPLPSLEAANPVNVMDVFNYNLVNVDNTVGTEVLLAAPSPVYDAKDVPARIRDRRDSALDIAAPITKKVVKRPTTVEEEEDTTSDGEDSNYSNDSEDEKPRKQTSKTANRRKTSNHVTAGNGRITKPCVAVLSKVLEQTCYPETSVRKLLAERMNMRPRTVQIWFQNKRQYMKASGVSEGLRNKRGDPYKIPTGKKVVIETLGEDVERWCDEAGF</sequence>
<evidence type="ECO:0000259" key="7">
    <source>
        <dbReference type="PROSITE" id="PS50071"/>
    </source>
</evidence>
<organism evidence="8 9">
    <name type="scientific">Synchytrium microbalum</name>
    <dbReference type="NCBI Taxonomy" id="1806994"/>
    <lineage>
        <taxon>Eukaryota</taxon>
        <taxon>Fungi</taxon>
        <taxon>Fungi incertae sedis</taxon>
        <taxon>Chytridiomycota</taxon>
        <taxon>Chytridiomycota incertae sedis</taxon>
        <taxon>Chytridiomycetes</taxon>
        <taxon>Synchytriales</taxon>
        <taxon>Synchytriaceae</taxon>
        <taxon>Synchytrium</taxon>
    </lineage>
</organism>
<proteinExistence type="predicted"/>
<reference evidence="8 9" key="1">
    <citation type="journal article" date="2019" name="Sci. Rep.">
        <title>Comparative genomics of chytrid fungi reveal insights into the obligate biotrophic and pathogenic lifestyle of Synchytrium endobioticum.</title>
        <authorList>
            <person name="van de Vossenberg B.T.L.H."/>
            <person name="Warris S."/>
            <person name="Nguyen H.D.T."/>
            <person name="van Gent-Pelzer M.P.E."/>
            <person name="Joly D.L."/>
            <person name="van de Geest H.C."/>
            <person name="Bonants P.J.M."/>
            <person name="Smith D.S."/>
            <person name="Levesque C.A."/>
            <person name="van der Lee T.A.J."/>
        </authorList>
    </citation>
    <scope>NUCLEOTIDE SEQUENCE [LARGE SCALE GENOMIC DNA]</scope>
    <source>
        <strain evidence="8 9">JEL517</strain>
    </source>
</reference>
<feature type="region of interest" description="Disordered" evidence="6">
    <location>
        <begin position="187"/>
        <end position="238"/>
    </location>
</feature>
<dbReference type="GO" id="GO:0005634">
    <property type="term" value="C:nucleus"/>
    <property type="evidence" value="ECO:0007669"/>
    <property type="project" value="UniProtKB-SubCell"/>
</dbReference>
<name>A0A507CBJ0_9FUNG</name>
<evidence type="ECO:0000313" key="9">
    <source>
        <dbReference type="Proteomes" id="UP000319731"/>
    </source>
</evidence>
<evidence type="ECO:0000256" key="5">
    <source>
        <dbReference type="RuleBase" id="RU000682"/>
    </source>
</evidence>
<dbReference type="AlphaFoldDB" id="A0A507CBJ0"/>
<protein>
    <recommendedName>
        <fullName evidence="7">Homeobox domain-containing protein</fullName>
    </recommendedName>
</protein>
<dbReference type="PROSITE" id="PS50071">
    <property type="entry name" value="HOMEOBOX_2"/>
    <property type="match status" value="1"/>
</dbReference>
<evidence type="ECO:0000256" key="2">
    <source>
        <dbReference type="ARBA" id="ARBA00023155"/>
    </source>
</evidence>
<evidence type="ECO:0000313" key="8">
    <source>
        <dbReference type="EMBL" id="TPX36698.1"/>
    </source>
</evidence>
<feature type="DNA-binding region" description="Homeobox" evidence="4">
    <location>
        <begin position="248"/>
        <end position="293"/>
    </location>
</feature>
<dbReference type="GO" id="GO:0003677">
    <property type="term" value="F:DNA binding"/>
    <property type="evidence" value="ECO:0007669"/>
    <property type="project" value="UniProtKB-UniRule"/>
</dbReference>
<gene>
    <name evidence="8" type="ORF">SmJEL517_g01220</name>
</gene>
<dbReference type="STRING" id="1806994.A0A507CBJ0"/>
<dbReference type="PROSITE" id="PS00027">
    <property type="entry name" value="HOMEOBOX_1"/>
    <property type="match status" value="1"/>
</dbReference>
<dbReference type="InterPro" id="IPR017970">
    <property type="entry name" value="Homeobox_CS"/>
</dbReference>
<dbReference type="Pfam" id="PF00046">
    <property type="entry name" value="Homeodomain"/>
    <property type="match status" value="1"/>
</dbReference>
<evidence type="ECO:0000256" key="4">
    <source>
        <dbReference type="PROSITE-ProRule" id="PRU00108"/>
    </source>
</evidence>
<dbReference type="EMBL" id="QEAO01000004">
    <property type="protein sequence ID" value="TPX36698.1"/>
    <property type="molecule type" value="Genomic_DNA"/>
</dbReference>
<feature type="domain" description="Homeobox" evidence="7">
    <location>
        <begin position="246"/>
        <end position="292"/>
    </location>
</feature>
<dbReference type="RefSeq" id="XP_031026912.1">
    <property type="nucleotide sequence ID" value="XM_031167148.1"/>
</dbReference>
<keyword evidence="3 4" id="KW-0539">Nucleus</keyword>
<evidence type="ECO:0000256" key="3">
    <source>
        <dbReference type="ARBA" id="ARBA00023242"/>
    </source>
</evidence>
<evidence type="ECO:0000256" key="1">
    <source>
        <dbReference type="ARBA" id="ARBA00023125"/>
    </source>
</evidence>
<dbReference type="GeneID" id="42002445"/>
<dbReference type="SUPFAM" id="SSF46689">
    <property type="entry name" value="Homeodomain-like"/>
    <property type="match status" value="1"/>
</dbReference>
<dbReference type="InterPro" id="IPR009057">
    <property type="entry name" value="Homeodomain-like_sf"/>
</dbReference>